<evidence type="ECO:0000313" key="9">
    <source>
        <dbReference type="Proteomes" id="UP000019335"/>
    </source>
</evidence>
<keyword evidence="9" id="KW-1185">Reference proteome</keyword>
<gene>
    <name evidence="8" type="ORF">Naga_100324g2</name>
</gene>
<feature type="signal peptide" evidence="7">
    <location>
        <begin position="1"/>
        <end position="20"/>
    </location>
</feature>
<dbReference type="AlphaFoldDB" id="W7TW79"/>
<evidence type="ECO:0000256" key="5">
    <source>
        <dbReference type="ARBA" id="ARBA00023136"/>
    </source>
</evidence>
<comment type="caution">
    <text evidence="8">The sequence shown here is derived from an EMBL/GenBank/DDBJ whole genome shotgun (WGS) entry which is preliminary data.</text>
</comment>
<feature type="transmembrane region" description="Helical" evidence="6">
    <location>
        <begin position="441"/>
        <end position="460"/>
    </location>
</feature>
<reference evidence="8 9" key="1">
    <citation type="journal article" date="2014" name="Mol. Plant">
        <title>Chromosome Scale Genome Assembly and Transcriptome Profiling of Nannochloropsis gaditana in Nitrogen Depletion.</title>
        <authorList>
            <person name="Corteggiani Carpinelli E."/>
            <person name="Telatin A."/>
            <person name="Vitulo N."/>
            <person name="Forcato C."/>
            <person name="D'Angelo M."/>
            <person name="Schiavon R."/>
            <person name="Vezzi A."/>
            <person name="Giacometti G.M."/>
            <person name="Morosinotto T."/>
            <person name="Valle G."/>
        </authorList>
    </citation>
    <scope>NUCLEOTIDE SEQUENCE [LARGE SCALE GENOMIC DNA]</scope>
    <source>
        <strain evidence="8 9">B-31</strain>
    </source>
</reference>
<name>W7TW79_9STRA</name>
<evidence type="ECO:0000256" key="4">
    <source>
        <dbReference type="ARBA" id="ARBA00022989"/>
    </source>
</evidence>
<proteinExistence type="predicted"/>
<feature type="transmembrane region" description="Helical" evidence="6">
    <location>
        <begin position="316"/>
        <end position="339"/>
    </location>
</feature>
<dbReference type="SUPFAM" id="SSF103473">
    <property type="entry name" value="MFS general substrate transporter"/>
    <property type="match status" value="1"/>
</dbReference>
<evidence type="ECO:0000313" key="8">
    <source>
        <dbReference type="EMBL" id="EWM27793.1"/>
    </source>
</evidence>
<protein>
    <submittedName>
        <fullName evidence="8">Major facilitator superfamily domain, general substrate transporter</fullName>
    </submittedName>
</protein>
<dbReference type="GO" id="GO:0016020">
    <property type="term" value="C:membrane"/>
    <property type="evidence" value="ECO:0007669"/>
    <property type="project" value="UniProtKB-SubCell"/>
</dbReference>
<keyword evidence="4 6" id="KW-1133">Transmembrane helix</keyword>
<sequence>MKISSLFVFAATVLLGTVSASVAGSKASAHCLPTGTENELLTRHRGGFKLPSKATTAVSPPVKKPTDVKKTTKNAKSIEWGGVSTVLGGALAHLALGTLYCWGNFQSYVPKHLLFFDGTVKSGQPDAALVFPLTITAQVLGLPLGPIFQKRIGERNALLLGCLLMATGVFLSSFATSLSMFMLFYSLFFGVGVGIAYTAPIVAGWKWFPDNKGLVSGAVLTGFGAGGFFFNLLGTKIINPLNEKPIKGAFSPALTAGFAPLLRKLAGCYVALAVLGSLLVSAPKSPAIQAGKSKAKQAVIGPDYTPGQALTSLQFWWIWAIILLMSSGSLATAGVNKAFGLTFPELRSDSFLSMVLALSALFNGGGRLFWGSMSDKFGFKHAFIAMATVQAVTLALYDKLASSKLTFALGTMSVYFTLGGVFAMFPPAVQKRFGARNGVTIYSYLFTAFALASVGGSILAKRLVAYFGGYENVFKIFSASSVGALGLAALLPENLPLEQASLCGIGMMHIEGSCTLVRTETESPFKRSGGVGLPLCFGERYRHSVDEKFLGDFNYSLSQYGWYFSGLSSMVFAQYFAVILSCTGDGGVRHANVHLSIPLKEQAPKRFYTWLPLLLVSLACASLRPKPFGGGRLHYNLTVPV</sequence>
<feature type="transmembrane region" description="Helical" evidence="6">
    <location>
        <begin position="351"/>
        <end position="370"/>
    </location>
</feature>
<feature type="chain" id="PRO_5004901290" evidence="7">
    <location>
        <begin position="21"/>
        <end position="641"/>
    </location>
</feature>
<evidence type="ECO:0000256" key="1">
    <source>
        <dbReference type="ARBA" id="ARBA00004141"/>
    </source>
</evidence>
<dbReference type="PANTHER" id="PTHR43385">
    <property type="entry name" value="RIBOFLAVIN TRANSPORTER RIBJ"/>
    <property type="match status" value="1"/>
</dbReference>
<dbReference type="EMBL" id="AZIL01000401">
    <property type="protein sequence ID" value="EWM27793.1"/>
    <property type="molecule type" value="Genomic_DNA"/>
</dbReference>
<dbReference type="InterPro" id="IPR052983">
    <property type="entry name" value="MFS_Riboflavin_Transporter"/>
</dbReference>
<dbReference type="Gene3D" id="1.20.1250.20">
    <property type="entry name" value="MFS general substrate transporter like domains"/>
    <property type="match status" value="2"/>
</dbReference>
<dbReference type="InterPro" id="IPR036259">
    <property type="entry name" value="MFS_trans_sf"/>
</dbReference>
<keyword evidence="5 6" id="KW-0472">Membrane</keyword>
<dbReference type="OrthoDB" id="410267at2759"/>
<comment type="subcellular location">
    <subcellularLocation>
        <location evidence="1">Membrane</location>
        <topology evidence="1">Multi-pass membrane protein</topology>
    </subcellularLocation>
</comment>
<evidence type="ECO:0000256" key="2">
    <source>
        <dbReference type="ARBA" id="ARBA00022448"/>
    </source>
</evidence>
<dbReference type="PANTHER" id="PTHR43385:SF1">
    <property type="entry name" value="RIBOFLAVIN TRANSPORTER RIBJ"/>
    <property type="match status" value="1"/>
</dbReference>
<dbReference type="Proteomes" id="UP000019335">
    <property type="component" value="Chromosome 6"/>
</dbReference>
<evidence type="ECO:0000256" key="7">
    <source>
        <dbReference type="SAM" id="SignalP"/>
    </source>
</evidence>
<feature type="transmembrane region" description="Helical" evidence="6">
    <location>
        <begin position="407"/>
        <end position="429"/>
    </location>
</feature>
<keyword evidence="2" id="KW-0813">Transport</keyword>
<evidence type="ECO:0000256" key="6">
    <source>
        <dbReference type="SAM" id="Phobius"/>
    </source>
</evidence>
<feature type="transmembrane region" description="Helical" evidence="6">
    <location>
        <begin position="182"/>
        <end position="202"/>
    </location>
</feature>
<accession>W7TW79</accession>
<keyword evidence="3 6" id="KW-0812">Transmembrane</keyword>
<feature type="transmembrane region" description="Helical" evidence="6">
    <location>
        <begin position="214"/>
        <end position="233"/>
    </location>
</feature>
<feature type="transmembrane region" description="Helical" evidence="6">
    <location>
        <begin position="157"/>
        <end position="176"/>
    </location>
</feature>
<feature type="transmembrane region" description="Helical" evidence="6">
    <location>
        <begin position="127"/>
        <end position="145"/>
    </location>
</feature>
<organism evidence="8 9">
    <name type="scientific">Nannochloropsis gaditana</name>
    <dbReference type="NCBI Taxonomy" id="72520"/>
    <lineage>
        <taxon>Eukaryota</taxon>
        <taxon>Sar</taxon>
        <taxon>Stramenopiles</taxon>
        <taxon>Ochrophyta</taxon>
        <taxon>Eustigmatophyceae</taxon>
        <taxon>Eustigmatales</taxon>
        <taxon>Monodopsidaceae</taxon>
        <taxon>Nannochloropsis</taxon>
    </lineage>
</organism>
<feature type="transmembrane region" description="Helical" evidence="6">
    <location>
        <begin position="382"/>
        <end position="400"/>
    </location>
</feature>
<evidence type="ECO:0000256" key="3">
    <source>
        <dbReference type="ARBA" id="ARBA00022692"/>
    </source>
</evidence>
<feature type="transmembrane region" description="Helical" evidence="6">
    <location>
        <begin position="560"/>
        <end position="580"/>
    </location>
</feature>
<keyword evidence="7" id="KW-0732">Signal</keyword>